<reference evidence="4 5" key="1">
    <citation type="submission" date="2014-03" db="EMBL/GenBank/DDBJ databases">
        <title>The Genome Sequence of Plasmodium fragile nilgiri.</title>
        <authorList>
            <consortium name="The Broad Institute Genomics Platform"/>
            <consortium name="The Broad Institute Genome Sequencing Center for Infectious Disease"/>
            <person name="Neafsey D."/>
            <person name="Duraisingh M."/>
            <person name="Young S.K."/>
            <person name="Zeng Q."/>
            <person name="Gargeya S."/>
            <person name="Abouelleil A."/>
            <person name="Alvarado L."/>
            <person name="Chapman S.B."/>
            <person name="Gainer-Dewar J."/>
            <person name="Goldberg J."/>
            <person name="Griggs A."/>
            <person name="Gujja S."/>
            <person name="Hansen M."/>
            <person name="Howarth C."/>
            <person name="Imamovic A."/>
            <person name="Larimer J."/>
            <person name="Pearson M."/>
            <person name="Poon T.W."/>
            <person name="Priest M."/>
            <person name="Roberts A."/>
            <person name="Saif S."/>
            <person name="Shea T."/>
            <person name="Sykes S."/>
            <person name="Wortman J."/>
            <person name="Nusbaum C."/>
            <person name="Birren B."/>
        </authorList>
    </citation>
    <scope>NUCLEOTIDE SEQUENCE [LARGE SCALE GENOMIC DNA]</scope>
    <source>
        <strain evidence="5">nilgiri</strain>
    </source>
</reference>
<feature type="compositionally biased region" description="Basic residues" evidence="2">
    <location>
        <begin position="3842"/>
        <end position="3853"/>
    </location>
</feature>
<feature type="compositionally biased region" description="Basic and acidic residues" evidence="2">
    <location>
        <begin position="2754"/>
        <end position="2768"/>
    </location>
</feature>
<feature type="transmembrane region" description="Helical" evidence="3">
    <location>
        <begin position="6567"/>
        <end position="6588"/>
    </location>
</feature>
<feature type="compositionally biased region" description="Polar residues" evidence="2">
    <location>
        <begin position="2744"/>
        <end position="2753"/>
    </location>
</feature>
<dbReference type="OMA" id="IYLRYDN"/>
<dbReference type="VEuPathDB" id="PlasmoDB:AK88_04441"/>
<feature type="compositionally biased region" description="Basic residues" evidence="2">
    <location>
        <begin position="1900"/>
        <end position="1910"/>
    </location>
</feature>
<dbReference type="RefSeq" id="XP_012337474.1">
    <property type="nucleotide sequence ID" value="XM_012482051.1"/>
</dbReference>
<keyword evidence="3" id="KW-0812">Transmembrane</keyword>
<feature type="compositionally biased region" description="Basic residues" evidence="2">
    <location>
        <begin position="6856"/>
        <end position="6871"/>
    </location>
</feature>
<feature type="compositionally biased region" description="Basic residues" evidence="2">
    <location>
        <begin position="253"/>
        <end position="292"/>
    </location>
</feature>
<dbReference type="Proteomes" id="UP000054561">
    <property type="component" value="Unassembled WGS sequence"/>
</dbReference>
<evidence type="ECO:0000313" key="5">
    <source>
        <dbReference type="Proteomes" id="UP000054561"/>
    </source>
</evidence>
<feature type="compositionally biased region" description="Basic and acidic residues" evidence="2">
    <location>
        <begin position="6144"/>
        <end position="6154"/>
    </location>
</feature>
<feature type="region of interest" description="Disordered" evidence="2">
    <location>
        <begin position="5704"/>
        <end position="5759"/>
    </location>
</feature>
<feature type="region of interest" description="Disordered" evidence="2">
    <location>
        <begin position="888"/>
        <end position="943"/>
    </location>
</feature>
<feature type="compositionally biased region" description="Basic and acidic residues" evidence="2">
    <location>
        <begin position="6872"/>
        <end position="6884"/>
    </location>
</feature>
<feature type="compositionally biased region" description="Basic residues" evidence="2">
    <location>
        <begin position="6885"/>
        <end position="6896"/>
    </location>
</feature>
<dbReference type="GO" id="GO:0045053">
    <property type="term" value="P:protein retention in Golgi apparatus"/>
    <property type="evidence" value="ECO:0007669"/>
    <property type="project" value="TreeGrafter"/>
</dbReference>
<feature type="region of interest" description="Disordered" evidence="2">
    <location>
        <begin position="1831"/>
        <end position="1851"/>
    </location>
</feature>
<evidence type="ECO:0008006" key="6">
    <source>
        <dbReference type="Google" id="ProtNLM"/>
    </source>
</evidence>
<feature type="region of interest" description="Disordered" evidence="2">
    <location>
        <begin position="6119"/>
        <end position="6155"/>
    </location>
</feature>
<comment type="similarity">
    <text evidence="1">Belongs to the VPS13 family.</text>
</comment>
<feature type="region of interest" description="Disordered" evidence="2">
    <location>
        <begin position="246"/>
        <end position="292"/>
    </location>
</feature>
<feature type="compositionally biased region" description="Basic residues" evidence="2">
    <location>
        <begin position="632"/>
        <end position="650"/>
    </location>
</feature>
<protein>
    <recommendedName>
        <fullName evidence="6">Chorein N-terminal domain-containing protein</fullName>
    </recommendedName>
</protein>
<keyword evidence="3" id="KW-0472">Membrane</keyword>
<feature type="compositionally biased region" description="Polar residues" evidence="2">
    <location>
        <begin position="6214"/>
        <end position="6232"/>
    </location>
</feature>
<feature type="compositionally biased region" description="Polar residues" evidence="2">
    <location>
        <begin position="2776"/>
        <end position="2793"/>
    </location>
</feature>
<feature type="region of interest" description="Disordered" evidence="2">
    <location>
        <begin position="1389"/>
        <end position="1482"/>
    </location>
</feature>
<feature type="region of interest" description="Disordered" evidence="2">
    <location>
        <begin position="3357"/>
        <end position="3398"/>
    </location>
</feature>
<feature type="region of interest" description="Disordered" evidence="2">
    <location>
        <begin position="1679"/>
        <end position="1732"/>
    </location>
</feature>
<organism evidence="4 5">
    <name type="scientific">Plasmodium fragile</name>
    <dbReference type="NCBI Taxonomy" id="5857"/>
    <lineage>
        <taxon>Eukaryota</taxon>
        <taxon>Sar</taxon>
        <taxon>Alveolata</taxon>
        <taxon>Apicomplexa</taxon>
        <taxon>Aconoidasida</taxon>
        <taxon>Haemosporida</taxon>
        <taxon>Plasmodiidae</taxon>
        <taxon>Plasmodium</taxon>
        <taxon>Plasmodium (Plasmodium)</taxon>
    </lineage>
</organism>
<feature type="region of interest" description="Disordered" evidence="2">
    <location>
        <begin position="5072"/>
        <end position="5102"/>
    </location>
</feature>
<feature type="region of interest" description="Disordered" evidence="2">
    <location>
        <begin position="4112"/>
        <end position="4144"/>
    </location>
</feature>
<feature type="compositionally biased region" description="Basic and acidic residues" evidence="2">
    <location>
        <begin position="3368"/>
        <end position="3387"/>
    </location>
</feature>
<proteinExistence type="inferred from homology"/>
<feature type="region of interest" description="Disordered" evidence="2">
    <location>
        <begin position="6841"/>
        <end position="6954"/>
    </location>
</feature>
<feature type="region of interest" description="Disordered" evidence="2">
    <location>
        <begin position="3814"/>
        <end position="3890"/>
    </location>
</feature>
<feature type="compositionally biased region" description="Basic and acidic residues" evidence="2">
    <location>
        <begin position="2612"/>
        <end position="2622"/>
    </location>
</feature>
<feature type="compositionally biased region" description="Polar residues" evidence="2">
    <location>
        <begin position="4614"/>
        <end position="4629"/>
    </location>
</feature>
<feature type="region of interest" description="Disordered" evidence="2">
    <location>
        <begin position="2589"/>
        <end position="2686"/>
    </location>
</feature>
<keyword evidence="3" id="KW-1133">Transmembrane helix</keyword>
<dbReference type="InterPro" id="IPR026847">
    <property type="entry name" value="VPS13"/>
</dbReference>
<feature type="compositionally biased region" description="Basic residues" evidence="2">
    <location>
        <begin position="1719"/>
        <end position="1731"/>
    </location>
</feature>
<name>A0A0D9QFX0_PLAFR</name>
<feature type="region of interest" description="Disordered" evidence="2">
    <location>
        <begin position="1888"/>
        <end position="1915"/>
    </location>
</feature>
<feature type="compositionally biased region" description="Low complexity" evidence="2">
    <location>
        <begin position="5549"/>
        <end position="5562"/>
    </location>
</feature>
<feature type="compositionally biased region" description="Low complexity" evidence="2">
    <location>
        <begin position="5332"/>
        <end position="5342"/>
    </location>
</feature>
<accession>A0A0D9QFX0</accession>
<feature type="compositionally biased region" description="Basic and acidic residues" evidence="2">
    <location>
        <begin position="5072"/>
        <end position="5082"/>
    </location>
</feature>
<evidence type="ECO:0000256" key="3">
    <source>
        <dbReference type="SAM" id="Phobius"/>
    </source>
</evidence>
<feature type="region of interest" description="Disordered" evidence="2">
    <location>
        <begin position="630"/>
        <end position="654"/>
    </location>
</feature>
<feature type="region of interest" description="Disordered" evidence="2">
    <location>
        <begin position="5328"/>
        <end position="5356"/>
    </location>
</feature>
<feature type="compositionally biased region" description="Basic residues" evidence="2">
    <location>
        <begin position="1684"/>
        <end position="1696"/>
    </location>
</feature>
<dbReference type="OrthoDB" id="428159at2759"/>
<keyword evidence="5" id="KW-1185">Reference proteome</keyword>
<feature type="compositionally biased region" description="Basic and acidic residues" evidence="2">
    <location>
        <begin position="2673"/>
        <end position="2686"/>
    </location>
</feature>
<feature type="compositionally biased region" description="Basic and acidic residues" evidence="2">
    <location>
        <begin position="5091"/>
        <end position="5102"/>
    </location>
</feature>
<dbReference type="GO" id="GO:0006623">
    <property type="term" value="P:protein targeting to vacuole"/>
    <property type="evidence" value="ECO:0007669"/>
    <property type="project" value="TreeGrafter"/>
</dbReference>
<feature type="region of interest" description="Disordered" evidence="2">
    <location>
        <begin position="2732"/>
        <end position="2800"/>
    </location>
</feature>
<evidence type="ECO:0000256" key="1">
    <source>
        <dbReference type="ARBA" id="ARBA00006545"/>
    </source>
</evidence>
<feature type="compositionally biased region" description="Basic and acidic residues" evidence="2">
    <location>
        <begin position="5347"/>
        <end position="5356"/>
    </location>
</feature>
<dbReference type="GeneID" id="24269755"/>
<dbReference type="PANTHER" id="PTHR16166:SF93">
    <property type="entry name" value="INTERMEMBRANE LIPID TRANSFER PROTEIN VPS13"/>
    <property type="match status" value="1"/>
</dbReference>
<evidence type="ECO:0000256" key="2">
    <source>
        <dbReference type="SAM" id="MobiDB-lite"/>
    </source>
</evidence>
<feature type="compositionally biased region" description="Low complexity" evidence="2">
    <location>
        <begin position="1389"/>
        <end position="1400"/>
    </location>
</feature>
<feature type="compositionally biased region" description="Basic and acidic residues" evidence="2">
    <location>
        <begin position="2732"/>
        <end position="2743"/>
    </location>
</feature>
<feature type="region of interest" description="Disordered" evidence="2">
    <location>
        <begin position="5539"/>
        <end position="5562"/>
    </location>
</feature>
<feature type="compositionally biased region" description="Basic and acidic residues" evidence="2">
    <location>
        <begin position="6917"/>
        <end position="6936"/>
    </location>
</feature>
<feature type="region of interest" description="Disordered" evidence="2">
    <location>
        <begin position="6192"/>
        <end position="6256"/>
    </location>
</feature>
<feature type="compositionally biased region" description="Basic and acidic residues" evidence="2">
    <location>
        <begin position="1419"/>
        <end position="1438"/>
    </location>
</feature>
<dbReference type="EMBL" id="KQ001707">
    <property type="protein sequence ID" value="KJP85909.1"/>
    <property type="molecule type" value="Genomic_DNA"/>
</dbReference>
<feature type="compositionally biased region" description="Basic residues" evidence="2">
    <location>
        <begin position="5704"/>
        <end position="5719"/>
    </location>
</feature>
<evidence type="ECO:0000313" key="4">
    <source>
        <dbReference type="EMBL" id="KJP85909.1"/>
    </source>
</evidence>
<feature type="compositionally biased region" description="Basic residues" evidence="2">
    <location>
        <begin position="6127"/>
        <end position="6143"/>
    </location>
</feature>
<sequence>MFQKFLSDILNKVLGNFIYGIDDEQFGISDLLTGKLELTNIHLKQSIVDLIDIPCRLNFGCIGYFKINLPIFYFMKNPINVYIEDVILVLSTIPPKYFDDKLYKEKYIENKKNSLLSSEYRAIVCSIEGGVIWQMLLSAINNINISVKNVHIRIEDFTSNPSTCFSFGISVEELFLSLPKDGLPIKRDGYYTKKNELVNNTMINMITIKKLGFYMDYLDMKKIMNKKYHAQWDNLYMNNFSSFDVGSHEEKKHTKTRGKRKKKKKKNDKKGGKHSNNTTHKRRKKGPHLNKVKNIKSNEENLRDFQDIIKNIKNTFSETRRNELDVKSMSKFNQKIHQINEQILQNDRDDHTKSTRYPIIEGNLTDTNGDNASNCLGKKDGKCALSISNFYNFNLFSKKEEKILPVMHNLGIDNDVSWVACITKFSESLENPVLKGKKNEIIKRKRKRNAHVNSKGDDFVLHGEEKKNHQMNIHSPLKHPSNDSKEEGQNYLNKAVSFFSINSFTNVINKTLINRTSNKSSDDVVSPNEELILSDGYFTTKENGSDQESIGRNVYRGTDCAKRANTPFRDVKKQKRYVRVQNRTSSCGANKYHSMMDDCKQNSDGGPSSPVVLNGDSKFCLNFASDPEMRTTRGRRSRMKRLGNAQRRRQSYVETESESQFDEEKFTKYVKKNEIKEKIRTRKRKKIHSVYLMYEKTYKISKEKLNTFYLFLQLIKNIRHEYVIHPNCFEGYGEIYLSLIPTDHGRLPFARCFSSWGIQRRSEKEFEECLPKLSVFVTLKNIKIIFSDKQILNFVKWINLNFVTYTVWKAGILSQFEKIKADNEDEINYIKKWVLKLLDTHTSKEEKIEAEKFCEQFENNHSINIINLLRSKAFCKLQEFRKEVELRGGATAEDPKNMPNRGDNMGEANSHPSINEGDNGAVTDKACPQENQETSGADGKDNQLKQVASESIHALKLLMKNQKVYNKIKNSFREKIFTIDICIDICIINSTCLVTVETCNRINTRTVNFVKTYALLMQCIHYHNQISNTHELKNSIDLELYPLTLLLVVKNLDNKYIKPDINVLYILTNAGKKDNYESYRKKFLFNVDNFEFLKKYNILKRDNKRKDDYVKGRDGSQNLNFGSLRQKLKFLVEDNFFFFPKRDSNIYCNELNNIVLSDPSIYLRYDNQSYTILEKPDHRLFLHNCADSIFNINGEIVNSFIDDYFHFCDVREVLSKKKQETISYKREYFLELGARYCNDILDNYTKHTNLFLDVELEKILSFVITKSGKGSEVQGYSLNLNPVKIVSQLTQRMVCYDETATNKNVYDSFFLQFDGIKVRRILNWDHAARTYKTYLDENFIRPYRNLFHAKHKGYFTRKKAARDKFSFKLNQGNDGHRYSHRRSALELDAQGGASEASGQGHTAHISNNDDNDNNMYNSIDERKQSEIFNLKKNEKEPDSEYSSSLENYKQRKSNKFLRSTSCPPAKNGKNASMSQTHADGERNTIKGASYNVSNLKGTYCMDKRYSAFFFKTCANEYEEEEEILENHSFLDMYQKSWNDDTYHDKDIQNGYSYFNQKSVNYDKSEDKSSNYVFSMSEKASCTIHVCHLKFNPKFPMCIVKLNEENMYINICDYDMEFFFLIFSYIYGHYNMKQVENKKRNILFLKKKIKSMYKLNQKYYKAYATAHKDKMVEPSFRKSAAGSVHLKRRHPSTKKRTHEMATNSDASRPIHLSNPSEKVKRTRKKLKSSKKGRTADVLRTQNNGLPLEDTYCRQKRDTLVGYLSDSHVRTTKELSISELRADLAGILGEGRDHGGLENHSDYFLAKEYIGQGDPHLGGSIGEKEICQQGAADATGCNHEDEKDGSQLGGSFTKLSEESDDSLLWNRKNMTEVKKISHYNDDISSFLKQEKPEEGKKNKIEKFKKKKKKGGKKKETNQMEQMDNHLSNVDQHLTQISSDDDSWIDLLENYDSDESLDDHEKTKVQKMLIDIENIKKRLSHNNFSITCSFSLSIKKIFIRFWKRKSPLKGRKKSKELTSPNTFQLVENGISSDNKISSIFGKGKYKAKLSSVQDEDEHIAGEGEGDTLHNLTSTLREQEMNDFHRKDKNNIMMDASQDDLLYNKNFIALNENMQKNMFNSMQYAIPLCTIIFSDIFFVAKVEKNNFTYILYSMNGVDVRDETNIALLSMSSIYHSDLKFVNRSEFGTDRAERTNGLKSRNWGKYTSGENILNSEKSRKVNKGTNEDPLNNNDMIETEDTFLDYSISNIDLPDLEKTHLVLLYFGYLFKNNHTFKFILNRTKVKIFWEIIDEFLTWVLSINELLPQMNTIEEDINRKLDDSEDMHLNYLQKVQYINYDIISIKHSNTIVSGKGTYKIAVDSLINNYSVMFQCNEMRSIPNGEQDAAMPGIKHGEIMYTDAQDDPTATYYLITEDKSICCNQYQTIIIENREGINTTLKEILLHENYFFNYTFNKINKKKNVEKILTADSVKGDVHKGNQFFSSGSHSIMNGSSSTWPPPNEQILLQNKNYPPHYDTHNTKRGTIPFNNSDPLNSCRDCLHSKNLNYTAYTKELCKSNAYPYIHLDIEINYFELWVALDPVRVPQKRKNSYLLSEEPNKAYPNGGKKIKSRQSRKTSVADKAKEWKNKSIRSRRRKEANRGKKKRKVSDPYNSYQMEGGRSRPEGEYPYGEYPDGEYLSEKHDNHQSGEKNTGRFKFRQKIKWCKGFYIENPYVLATKGCLKSVIFFLLYKESLEGGRKEKEDARRNSGDCSNGNAGDSSDKGDKGNERDSSSRVRWIGDTPTNECPQSSQEISNDSSNLEKKSNPNEQMEALQMKVTDVLRHSNLNKVLDANDFVKSKFMKWIIQVSSYVPCILNMNIFLSQITSAISRPVTKNPLLRAYIDWNNVPYNNILLQPCRVNLNFEMKIPSPEILIERCLGINKVTSIKIAQKDNVLVQNDVEGIDINCSCEPIILNVDSNALTLLNQLCNIIFDFSTYFFDLCSLNEKEEEEDLLLRATSTNDNFYDHTNELMVSDSFYFNVMSTSTSGMSSGYALSDSESPVSNRHHLEEEIRSFKKDEMSRLFVSFCLTPGGKNHSNPFRGVKSTGRDNLEGVKNFRTIKSFIASKNETNQFDLSNSQHLFRQNSEKNIVKKDHVNFTHRDSHERVKCQMDYPLDSNTLNMLMMNFVENIEMNCNVNFDVIIFQVWDSNTAYNRCSLNFVIEYFSFHLYSLNIYEQSVSGGEANGVRVAGDFQLMDNQRDFSPGRSGKDGITTHCLRDDMTFESHIPMDSSLEVSPYAFSKIGTGNNANLDESSYEELYSRETSHRAWARCGETGSSSTPPVLKRPNENKSEMYMCSKTAQEKENRRGTNITRVMDDIANDMNAEGGGSHPDGAKGNHLKNDLSDSNRCGEQEGTTPSRKENNGWRTFCSRNIFVKSIEQLCVEIKKIFQKIFFKKKEIKMERVDQLNRMESNTKNNSTQLKNENKKPQNGNQIFINNEYMFTDIKNYKENKKSKNVECKIEFLVYCENFNKKENSYQTFVEPVRVEIIAVKKDLISPIHVYYYFSWLNINLNFNILDNILSICCSVIFSIITQRTRLLLGRHMNELDKKRNMKKLPQGGKNDKNEELSSKNMHASNMIYQTEYEDNNTEKKNVSEMDDTYTSMCWPKCYAVMHDEQYKDVPLLTNDHILFRYNKFDVLHSVNRSLDTYIFGEFILEKLLRNYQYSCQYPGDYLAKYENEFNLDKSDSAPEQLLHIKLFNYIKRKKRLEMNNICKINNLLGQPIAICTIQAKGDLCYDESEGFHSEAKGNSLGGTKNYDNKENLLLSTIDRISKRKFMQGGVGGHGAVPNSGMASRDRENTTRSKYTSRIKRRRSSKYRTPGAQNALAKEEEKNNFSSDQNEVNADHTDTSTTHSRNALKYQWKILSNNESLDLPTHKNGKVKFFLIRFRLLNYIYDIPSSILNTANENEDIIRLVIPERRLPPNINAQVEEELYNEQLLEMDNLSLESNYHTIYPSNYTSKKNTNTNKEEVWKPANIPQPRNHLFIFFRTSSRISHEEKQEYDFFLSSIVAIKNNTDFPLYVFKSVPGNSNRNGIFKEYFHKYNTVPSPPPTYTLKIDKKIEKFIQHSVVENNTLSEKKKKKNKKTINNNDVQGSGANNMNDQNGPYHQSTNNKEKAINYIQHKSYLYGRKCIKNIFPLMKLSSVEHYISGDIKFSSLAPLKYKRKKKKRGKKSKQKHELQKRFIKKKIKEIYLKRVFKKTRHKRISKYENGLLSREKFRDYSGQANPYRNIMSINDSFFSFAKRSSQQSASSSASSAESSSLTSPHQGIAKNASTTSLSLTDLSNITLSSLSNSIFSMESTLSNSSAFGNSLCDYEKDNFEEQALLNEYFKKEQTNAQGDLDLIKIASNKNAFIWLSIQNEKIYKQDLYGFLNDHQNADYICTKATLDNMLNYHSPFFADTTKIFKPSIIRLRNHLLKENNVLTKEGNKNNQNLSNSYNLNYMNLKEVYFTSTIISVYNPNYVLHKKDAHNFFQISIDHALMINNGLPRTMCLTYEVFEQKTTKSMKKSASTYTSLPSLEHSNTQKTYINTDQSLSVDDSYVKGPGESVCDRCCKGEEFASNELLHSSERLTSSDAYQTAQTDAHNTSQERCNTDGVQDADVEVTPAEVDNFTEEYPQNGDNKCEQKKEDSKRSILFFDKLNEKKTNLKQITHGGDIIPMKDKEILLKEINNDKNVYIYKNKKKENSQNEENTNGKIYMEETNFIVTIKNEGNKNIHQIKIDPGQSIKLPFVPNNINISFDGYNSRSISINYPHKKGREKIILEKETREAMASFFSLDDGEEQVPNYVATVGSSLDGSSASGGNCSDGVVQIDRVVHANRVTHAKHCSNSLVDESSQKGDVYAHARTVALGEIKDYIKYGNLTNVKLKNDRFEKKRGNYKSSKIEEGQKQLTIWAIFNEFYETGKNRYQDISLEKIHHATYSVSCTFFVSACVINRLNYPITLKRINNDNMVVIEPYVRKLLPCEFAMRRNRVVISYETLKEVKNWINYPLKKFMIRRKKLKRTRNIIKKRNHKMGRGGPLMQKQQIKSEEIYSEKMEEGEQKNSDQPMQNDISEKSEPNPEHMISKSRSNLFYQMKKTKGNCFFYRSNINKPLESEDFRITDLSITRLTCSNKNKNVPQLKYSVYMSIAPMPFFRTTVMEILPYIVIINNTKMNIVFQEYIKNYTYFKYNILAPGAYVEFHPQSKKKAMLKMCGIFESSFNYLIDDYLQKELYLENLEKENEKLLGGIKEEDCARGDDSQTKCEFPDDCNLLSKCDSPAEHDPSVPPLNDISHKLSVLVDIERANQHMYKQHSSSSKSTCSTSAQNSLEKEDVERASGNDTRPNIIVKKYKKVDAFKFLYWSEVLDLTRVSMIYFRHPVVSNENFKKEEKKLKKLNLLLKKNGKNDVTYLNISKELLKTSSIPYEYTCCSMEISTYKGCKFVRFQDIDVVPYYLLNLTKYNIKLRQLGIYEHSEVLRKIPKKKKKCFDEIFKNYAFNFSFYNPYKDPKLKISILSSSKKNEQNKKEKKINQSGNNNSNNNSKNNLKYANTLKINLKNELNHLSLLATNYLKDNEYAKIINDKIFHLKRFSEQVENLNDGNVNIIDLANSTNVTLLKLRQGDTFVYILCSKKTYNGKTIFSFENYDDLISNVLNFTNAPLSRKHNYKLLKSLHVFSKKIKNVYFRGRNKKQDKRKRSRKARKDSIGGKDAPTGEYSPNGQNAYGGPEASTPQNRAYPKNRKKTNPWHLLNLFRKRSTTRSIEKGPRMTHLIRDLYEKKMINREEKKKDTLNLNIFAHFIFKGVGLSINNHNLEEILYFSMEYILVVYKQISDKDLFHLNIGWLQIDNHTKNTDYKNVLLPIIDLKKSHQVDNSAQEQHDQSGFVNSAGNTFERKLRTEDMTTLYRSNGGKSNDTFSRQLKDENEFCKTNSSNILMPMGLKKNKSCEDYTYFEKDNLLISPNSNNPLSNSYKLFIPSFFYIQRNSVLDVTIVKQKRGNMKNFLELSDVNIKLSPLSINVDSYFIIEILKIFDELLKILEFDLTNYNSLNLEKNIELRDTDYDSLEYKQNMGPVEELIKHYILKDYHLYEQIANFKFNATRNEQGVEEKKEKKKKKKNKKKGKGKTNKKGEGKSREEAPISNIFHSNTFCNKSDNEVPDVRAYISMINEYKNWGKHGDQAATESDQDGQAERGDTVGGLNNQRGIPAGNSSGNPSGNEKDPMLKHTSVVPVPGGHTHGGEQMLNQVANINNKKQINLRTNYNSDMFNEKRLKYLQSCEKYYKNLLNNRKRILKKIQNINMKNNLISFDKIFISKLEINEIKLIINLKNRILSYDKKSEIMESNVMNALVVLIMNIPNISDAHIHFEKEVKKNMCGSLYVLIFNEIMNDYINPGMNQMFNVLGAVDFIGNPLIIYKHWKKGYNTFIKDLKKSLNSCSFPFLFCILLLNILGRFGKSLLSGILEGVSRLCGSWSTCFERFSRNADNFSIVTNSNVLQNEILDQPSNCAEGICYGCQSFVNILAISCVNTIYKPFMAIKKIKDFRKKEKDKFKIFLSVATLMFYGLFSALSSLFFGLFNSILSFFTFLFIGTLNQIQTVTMKSVVRPKKMSVIKEYAKFVNYEYPLSFSNYIINEKKKKKEFLQKNIVAVIPLYTFKDNNASSIKSFLWVSNKEVGYCQKDKLLWSLFTNCIIKVDILLIQVDHGQGKKKLSILGRNKNKIKSKHSNVSTGAKEDDQPVKKNKWNFHTFFYPQKYRQLGDFKPSYYIRILYRSVYKVKRSHHKPKLRNFYFSKKDDSNHRMKQIMRKNTYERYFEKQFRNEQLAYEDADQSDNLSDGGQGGHHDRHKGHHKNCHKNNHHRADNQCDHDRRSSRTKLYKTHHKMNNYYTKNDTRDASQSKANRRHNGEEDTLHHGNNYRERDRNYPSSRPKGRPRTRVEKGQKLDDHILLKGEKKNRFRKKDIYSYQQNDVHISEDSRKINKLKYKKKHARKHHTHKRKKFIYISKLVKCESKEVALHAFSLLLSFLVHKSPYYLKTAN</sequence>
<feature type="compositionally biased region" description="Basic residues" evidence="2">
    <location>
        <begin position="2623"/>
        <end position="2641"/>
    </location>
</feature>
<feature type="compositionally biased region" description="Polar residues" evidence="2">
    <location>
        <begin position="4128"/>
        <end position="4144"/>
    </location>
</feature>
<dbReference type="PANTHER" id="PTHR16166">
    <property type="entry name" value="VACUOLAR PROTEIN SORTING-ASSOCIATED PROTEIN VPS13"/>
    <property type="match status" value="1"/>
</dbReference>
<feature type="region of interest" description="Disordered" evidence="2">
    <location>
        <begin position="4614"/>
        <end position="4634"/>
    </location>
</feature>
<gene>
    <name evidence="4" type="ORF">AK88_04441</name>
</gene>
<feature type="compositionally biased region" description="Low complexity" evidence="2">
    <location>
        <begin position="2661"/>
        <end position="2671"/>
    </location>
</feature>
<feature type="compositionally biased region" description="Basic and acidic residues" evidence="2">
    <location>
        <begin position="1888"/>
        <end position="1899"/>
    </location>
</feature>